<keyword evidence="5" id="KW-1185">Reference proteome</keyword>
<dbReference type="PANTHER" id="PTHR19229">
    <property type="entry name" value="ATP-BINDING CASSETTE TRANSPORTER SUBFAMILY A ABCA"/>
    <property type="match status" value="1"/>
</dbReference>
<organism evidence="4 5">
    <name type="scientific">Mya arenaria</name>
    <name type="common">Soft-shell clam</name>
    <dbReference type="NCBI Taxonomy" id="6604"/>
    <lineage>
        <taxon>Eukaryota</taxon>
        <taxon>Metazoa</taxon>
        <taxon>Spiralia</taxon>
        <taxon>Lophotrochozoa</taxon>
        <taxon>Mollusca</taxon>
        <taxon>Bivalvia</taxon>
        <taxon>Autobranchia</taxon>
        <taxon>Heteroconchia</taxon>
        <taxon>Euheterodonta</taxon>
        <taxon>Imparidentia</taxon>
        <taxon>Neoheterodontei</taxon>
        <taxon>Myida</taxon>
        <taxon>Myoidea</taxon>
        <taxon>Myidae</taxon>
        <taxon>Mya</taxon>
    </lineage>
</organism>
<dbReference type="Pfam" id="PF23321">
    <property type="entry name" value="R1_ABCA1"/>
    <property type="match status" value="1"/>
</dbReference>
<evidence type="ECO:0000259" key="3">
    <source>
        <dbReference type="Pfam" id="PF23321"/>
    </source>
</evidence>
<reference evidence="4" key="1">
    <citation type="submission" date="2022-11" db="EMBL/GenBank/DDBJ databases">
        <title>Centuries of genome instability and evolution in soft-shell clam transmissible cancer (bioRxiv).</title>
        <authorList>
            <person name="Hart S.F.M."/>
            <person name="Yonemitsu M.A."/>
            <person name="Giersch R.M."/>
            <person name="Beal B.F."/>
            <person name="Arriagada G."/>
            <person name="Davis B.W."/>
            <person name="Ostrander E.A."/>
            <person name="Goff S.P."/>
            <person name="Metzger M.J."/>
        </authorList>
    </citation>
    <scope>NUCLEOTIDE SEQUENCE</scope>
    <source>
        <strain evidence="4">MELC-2E11</strain>
        <tissue evidence="4">Siphon/mantle</tissue>
    </source>
</reference>
<sequence>MRRLTNNWHGPTFTALSMEPMEKCVALCTRLAIMVNGQFKCLGRIQHLKNKFGDGYTLSLRLKGPERTQDGLFSNTFRLQILKFELKSQDISLSYVFSKLEEAQTDLNIEDYSVSQNTLDNVFINFVKQQVEISEDFTPDIHASSTRSRAVSSTNISSSSSQDDEMLSDLQAEIPLETEDDDVPLLGFGGAGVDSLIPAQYGYSQHMIKKQFLNRDLLSIATVLAKS</sequence>
<dbReference type="InterPro" id="IPR056264">
    <property type="entry name" value="R2_ABCA1-4-like"/>
</dbReference>
<feature type="domain" description="ABCA1-4-like C-terminal R2 regulatory" evidence="3">
    <location>
        <begin position="78"/>
        <end position="116"/>
    </location>
</feature>
<gene>
    <name evidence="4" type="ORF">MAR_038023</name>
</gene>
<evidence type="ECO:0000256" key="1">
    <source>
        <dbReference type="ARBA" id="ARBA00022448"/>
    </source>
</evidence>
<protein>
    <submittedName>
        <fullName evidence="4">ABCA2-like protein</fullName>
    </submittedName>
</protein>
<name>A0ABY7FT90_MYAAR</name>
<dbReference type="PANTHER" id="PTHR19229:SF36">
    <property type="entry name" value="ATP-BINDING CASSETTE SUB-FAMILY A MEMBER 2"/>
    <property type="match status" value="1"/>
</dbReference>
<dbReference type="EMBL" id="CP111024">
    <property type="protein sequence ID" value="WAR24354.1"/>
    <property type="molecule type" value="Genomic_DNA"/>
</dbReference>
<evidence type="ECO:0000313" key="4">
    <source>
        <dbReference type="EMBL" id="WAR24354.1"/>
    </source>
</evidence>
<feature type="non-terminal residue" evidence="4">
    <location>
        <position position="1"/>
    </location>
</feature>
<keyword evidence="1" id="KW-0813">Transport</keyword>
<dbReference type="Proteomes" id="UP001164746">
    <property type="component" value="Chromosome 13"/>
</dbReference>
<proteinExistence type="predicted"/>
<dbReference type="InterPro" id="IPR026082">
    <property type="entry name" value="ABCA"/>
</dbReference>
<accession>A0ABY7FT90</accession>
<keyword evidence="2" id="KW-0677">Repeat</keyword>
<evidence type="ECO:0000256" key="2">
    <source>
        <dbReference type="ARBA" id="ARBA00022737"/>
    </source>
</evidence>
<evidence type="ECO:0000313" key="5">
    <source>
        <dbReference type="Proteomes" id="UP001164746"/>
    </source>
</evidence>